<dbReference type="PANTHER" id="PTHR33067:SF9">
    <property type="entry name" value="RNA-DIRECTED DNA POLYMERASE"/>
    <property type="match status" value="1"/>
</dbReference>
<gene>
    <name evidence="1" type="ORF">Tci_050221</name>
</gene>
<proteinExistence type="predicted"/>
<sequence length="842" mass="94656">MLRACPHHGFSELTRIDTFYNGITEQDQDSLNATSGGNLLNKTTREALKIIENKSTVRYSRSKSNFSRVNTSSRDIVSKTDDRIDKLADQISNLVEIVNKQVIAPAKAVKKICVTCRCAHAYYDCIATDSNQPSVCAATGSYNQINVLRGDFNKQEDNLRRKLNNDMRSILGSFFQNQSSTSGTLPSNIMPNPKGEMKAVTTRSGLAYEGLSIPTNSPLEKVVEQNTKEIMDKEHSNCPGSTAQIQPPVVPISIPETDVMRTQTKPTIPYPSSFADALLLMPKFSSTIKSLLANKDKLFELAKVSLNENCSAMLPKKLPEKLGDSGASINLMPFSIWKKLSLPELTPTRMTLELADSRSKSSSNLREIILENQTCFNRCIWSGNYPQEFVQDNTKSSNPTLVSESGFCMEPIVKSSSPKLTPFGESDFFLEIEDFLNDDLIPTGMENSFYDPEGDILYLENFLNEDPFQFPPMNLKQTKSPIEEPEYSLSLGYEHLSTTSETKLDEVAESSTKNLVPIPSEYEVTLDNESEYNEPIKYDSSPAFIAFSNPLFDCNDDFTSNDNELISDEEVLIEEFKVYSNPLFDNDEINSNEIDLHCLNVESNFVESLSNHDALIDSSPKFDYIKEFSGALMPTSIADEERIRREHEEYISLIERLFTINPCPRLMKNANTIVESLPSSPIPVQDSDSQREEIDIFTGTDELLPPSFENDEYDLEGEIYVLEELLVDNSIPCFENKLSDFDHDNLSFLHPPLEPSDVEFDFKPNSGEVISAVMNNNDELIDDECFDPGGEIDVFTNVEDDDYFPFMFVIQSFLPYLIYPEVSPLLISAESEDTIFDPGISV</sequence>
<name>A0A6L2MWL5_TANCI</name>
<evidence type="ECO:0000313" key="1">
    <source>
        <dbReference type="EMBL" id="GEU78243.1"/>
    </source>
</evidence>
<accession>A0A6L2MWL5</accession>
<organism evidence="1">
    <name type="scientific">Tanacetum cinerariifolium</name>
    <name type="common">Dalmatian daisy</name>
    <name type="synonym">Chrysanthemum cinerariifolium</name>
    <dbReference type="NCBI Taxonomy" id="118510"/>
    <lineage>
        <taxon>Eukaryota</taxon>
        <taxon>Viridiplantae</taxon>
        <taxon>Streptophyta</taxon>
        <taxon>Embryophyta</taxon>
        <taxon>Tracheophyta</taxon>
        <taxon>Spermatophyta</taxon>
        <taxon>Magnoliopsida</taxon>
        <taxon>eudicotyledons</taxon>
        <taxon>Gunneridae</taxon>
        <taxon>Pentapetalae</taxon>
        <taxon>asterids</taxon>
        <taxon>campanulids</taxon>
        <taxon>Asterales</taxon>
        <taxon>Asteraceae</taxon>
        <taxon>Asteroideae</taxon>
        <taxon>Anthemideae</taxon>
        <taxon>Anthemidinae</taxon>
        <taxon>Tanacetum</taxon>
    </lineage>
</organism>
<reference evidence="1" key="1">
    <citation type="journal article" date="2019" name="Sci. Rep.">
        <title>Draft genome of Tanacetum cinerariifolium, the natural source of mosquito coil.</title>
        <authorList>
            <person name="Yamashiro T."/>
            <person name="Shiraishi A."/>
            <person name="Satake H."/>
            <person name="Nakayama K."/>
        </authorList>
    </citation>
    <scope>NUCLEOTIDE SEQUENCE</scope>
</reference>
<dbReference type="AlphaFoldDB" id="A0A6L2MWL5"/>
<dbReference type="PANTHER" id="PTHR33067">
    <property type="entry name" value="RNA-DIRECTED DNA POLYMERASE-RELATED"/>
    <property type="match status" value="1"/>
</dbReference>
<evidence type="ECO:0008006" key="2">
    <source>
        <dbReference type="Google" id="ProtNLM"/>
    </source>
</evidence>
<protein>
    <recommendedName>
        <fullName evidence="2">Reverse transcriptase domain-containing protein</fullName>
    </recommendedName>
</protein>
<comment type="caution">
    <text evidence="1">The sequence shown here is derived from an EMBL/GenBank/DDBJ whole genome shotgun (WGS) entry which is preliminary data.</text>
</comment>
<dbReference type="EMBL" id="BKCJ010007633">
    <property type="protein sequence ID" value="GEU78243.1"/>
    <property type="molecule type" value="Genomic_DNA"/>
</dbReference>